<reference evidence="2 3" key="1">
    <citation type="submission" date="2020-01" db="EMBL/GenBank/DDBJ databases">
        <title>Sphingomonas sp. C33 whole genome sequece.</title>
        <authorList>
            <person name="Park C."/>
        </authorList>
    </citation>
    <scope>NUCLEOTIDE SEQUENCE [LARGE SCALE GENOMIC DNA]</scope>
    <source>
        <strain evidence="2 3">C33</strain>
    </source>
</reference>
<dbReference type="EMBL" id="CP047895">
    <property type="protein sequence ID" value="QHL90531.1"/>
    <property type="molecule type" value="Genomic_DNA"/>
</dbReference>
<keyword evidence="3" id="KW-1185">Reference proteome</keyword>
<evidence type="ECO:0000313" key="3">
    <source>
        <dbReference type="Proteomes" id="UP000464468"/>
    </source>
</evidence>
<proteinExistence type="predicted"/>
<gene>
    <name evidence="2" type="ORF">GVO57_06345</name>
</gene>
<evidence type="ECO:0000313" key="2">
    <source>
        <dbReference type="EMBL" id="QHL90531.1"/>
    </source>
</evidence>
<protein>
    <submittedName>
        <fullName evidence="2">Uncharacterized protein</fullName>
    </submittedName>
</protein>
<dbReference type="RefSeq" id="WP_160592459.1">
    <property type="nucleotide sequence ID" value="NZ_CP047895.1"/>
</dbReference>
<name>A0A7Z2NVE5_9SPHN</name>
<sequence length="225" mass="23449">MLIGALFVACDASSAPGAGAPAVDRTTIDARPVDSRSDQTRGIEPPLEWNRRGPYAAYYGAPDTEWDIAIVCRPGRRVIELITLGVEAPPQVAAQTVTVDGVSARVPIRFDPDGMGSETGVVPLASPLVAALARARGSIAFSGTHGIATEVPTGAAVREVAAACLRSRPGEPDRAPHEPEAERGPDSAGAGQRGRVQEKFFGPVAGQLWASEEQAMLQAPVNLPI</sequence>
<evidence type="ECO:0000256" key="1">
    <source>
        <dbReference type="SAM" id="MobiDB-lite"/>
    </source>
</evidence>
<organism evidence="2 3">
    <name type="scientific">Sphingomonas changnyeongensis</name>
    <dbReference type="NCBI Taxonomy" id="2698679"/>
    <lineage>
        <taxon>Bacteria</taxon>
        <taxon>Pseudomonadati</taxon>
        <taxon>Pseudomonadota</taxon>
        <taxon>Alphaproteobacteria</taxon>
        <taxon>Sphingomonadales</taxon>
        <taxon>Sphingomonadaceae</taxon>
        <taxon>Sphingomonas</taxon>
    </lineage>
</organism>
<accession>A0A7Z2NVE5</accession>
<feature type="compositionally biased region" description="Basic and acidic residues" evidence="1">
    <location>
        <begin position="168"/>
        <end position="185"/>
    </location>
</feature>
<feature type="region of interest" description="Disordered" evidence="1">
    <location>
        <begin position="166"/>
        <end position="197"/>
    </location>
</feature>
<dbReference type="Proteomes" id="UP000464468">
    <property type="component" value="Chromosome"/>
</dbReference>
<dbReference type="KEGG" id="schy:GVO57_06345"/>
<dbReference type="AlphaFoldDB" id="A0A7Z2NVE5"/>